<dbReference type="GO" id="GO:0032870">
    <property type="term" value="P:cellular response to hormone stimulus"/>
    <property type="evidence" value="ECO:0007669"/>
    <property type="project" value="TreeGrafter"/>
</dbReference>
<dbReference type="CDD" id="cd00637">
    <property type="entry name" value="7tm_classA_rhodopsin-like"/>
    <property type="match status" value="1"/>
</dbReference>
<dbReference type="PRINTS" id="PR00237">
    <property type="entry name" value="GPCRRHODOPSN"/>
</dbReference>
<dbReference type="GO" id="GO:0005886">
    <property type="term" value="C:plasma membrane"/>
    <property type="evidence" value="ECO:0007669"/>
    <property type="project" value="UniProtKB-SubCell"/>
</dbReference>
<accession>A0A834FFH6</accession>
<comment type="subcellular location">
    <subcellularLocation>
        <location evidence="1">Cell membrane</location>
        <topology evidence="1">Multi-pass membrane protein</topology>
    </subcellularLocation>
</comment>
<name>A0A834FFH6_ORYME</name>
<dbReference type="SUPFAM" id="SSF81321">
    <property type="entry name" value="Family A G protein-coupled receptor-like"/>
    <property type="match status" value="1"/>
</dbReference>
<feature type="region of interest" description="Disordered" evidence="7">
    <location>
        <begin position="315"/>
        <end position="357"/>
    </location>
</feature>
<evidence type="ECO:0000256" key="8">
    <source>
        <dbReference type="SAM" id="Phobius"/>
    </source>
</evidence>
<protein>
    <submittedName>
        <fullName evidence="10">Putative G-protein coupled receptor 22</fullName>
    </submittedName>
</protein>
<dbReference type="InterPro" id="IPR000276">
    <property type="entry name" value="GPCR_Rhodpsn"/>
</dbReference>
<evidence type="ECO:0000313" key="10">
    <source>
        <dbReference type="EMBL" id="KAF6732974.1"/>
    </source>
</evidence>
<reference evidence="10" key="1">
    <citation type="journal article" name="BMC Genomics">
        <title>Long-read sequencing and de novo genome assembly of marine medaka (Oryzias melastigma).</title>
        <authorList>
            <person name="Liang P."/>
            <person name="Saqib H.S.A."/>
            <person name="Ni X."/>
            <person name="Shen Y."/>
        </authorList>
    </citation>
    <scope>NUCLEOTIDE SEQUENCE</scope>
    <source>
        <strain evidence="10">Bigg-433</strain>
    </source>
</reference>
<feature type="transmembrane region" description="Helical" evidence="8">
    <location>
        <begin position="162"/>
        <end position="182"/>
    </location>
</feature>
<keyword evidence="2" id="KW-1003">Cell membrane</keyword>
<dbReference type="Proteomes" id="UP000646548">
    <property type="component" value="Unassembled WGS sequence"/>
</dbReference>
<comment type="caution">
    <text evidence="10">The sequence shown here is derived from an EMBL/GenBank/DDBJ whole genome shotgun (WGS) entry which is preliminary data.</text>
</comment>
<dbReference type="PROSITE" id="PS50262">
    <property type="entry name" value="G_PROTEIN_RECEP_F1_2"/>
    <property type="match status" value="1"/>
</dbReference>
<feature type="region of interest" description="Disordered" evidence="7">
    <location>
        <begin position="421"/>
        <end position="442"/>
    </location>
</feature>
<evidence type="ECO:0000256" key="4">
    <source>
        <dbReference type="ARBA" id="ARBA00022989"/>
    </source>
</evidence>
<evidence type="ECO:0000259" key="9">
    <source>
        <dbReference type="PROSITE" id="PS50262"/>
    </source>
</evidence>
<feature type="transmembrane region" description="Helical" evidence="8">
    <location>
        <begin position="81"/>
        <end position="104"/>
    </location>
</feature>
<keyword evidence="5 8" id="KW-0472">Membrane</keyword>
<keyword evidence="4 8" id="KW-1133">Transmembrane helix</keyword>
<dbReference type="EMBL" id="WKFB01000176">
    <property type="protein sequence ID" value="KAF6732974.1"/>
    <property type="molecule type" value="Genomic_DNA"/>
</dbReference>
<dbReference type="Gene3D" id="1.20.1070.10">
    <property type="entry name" value="Rhodopsin 7-helix transmembrane proteins"/>
    <property type="match status" value="1"/>
</dbReference>
<feature type="compositionally biased region" description="Low complexity" evidence="7">
    <location>
        <begin position="422"/>
        <end position="436"/>
    </location>
</feature>
<feature type="domain" description="G-protein coupled receptors family 1 profile" evidence="9">
    <location>
        <begin position="59"/>
        <end position="288"/>
    </location>
</feature>
<evidence type="ECO:0000256" key="5">
    <source>
        <dbReference type="ARBA" id="ARBA00023136"/>
    </source>
</evidence>
<dbReference type="PANTHER" id="PTHR24241">
    <property type="entry name" value="NEUROPEPTIDE RECEPTOR-RELATED G-PROTEIN COUPLED RECEPTOR"/>
    <property type="match status" value="1"/>
</dbReference>
<dbReference type="GO" id="GO:0004930">
    <property type="term" value="F:G protein-coupled receptor activity"/>
    <property type="evidence" value="ECO:0007669"/>
    <property type="project" value="InterPro"/>
</dbReference>
<feature type="compositionally biased region" description="Low complexity" evidence="7">
    <location>
        <begin position="206"/>
        <end position="221"/>
    </location>
</feature>
<feature type="region of interest" description="Disordered" evidence="7">
    <location>
        <begin position="192"/>
        <end position="235"/>
    </location>
</feature>
<evidence type="ECO:0000256" key="6">
    <source>
        <dbReference type="ARBA" id="ARBA00023170"/>
    </source>
</evidence>
<feature type="transmembrane region" description="Helical" evidence="8">
    <location>
        <begin position="259"/>
        <end position="281"/>
    </location>
</feature>
<sequence length="529" mass="57117">METEGYRDLLETSDGQGVGLLDGGSEVGVEEGWSEPYPLSFQVSLTTVLMLELVLGFSSNLTVLVLYCAQSNLVDSVSNLVTVNLHVLDILVCLLCLPLTVAVILLPANENGVGSLATLCCFHEACVTFTSVATAVNVLVISLDRYDISVRPASRLLTPRRAALLLAAVWAVSLAVFFLPFLEGDFFSSATEEDEDEELERRSNDSELATGSTPVYSSFPPSVSPPTPPPSLSHHLQPAWQNRTLLCVGGQGYYTGLAMYYHLLLQVPCFFIAVAVMLFTYSRILQALNIRIGSHMMRSTRAKDSTCRIRCRRQKRKDLSLPTEAASSNQNPNQNHPPLIPSATPTPTSPPPLSSIPQGVSDSWRYGDYRQHCCYNPHCNHTSNPCLSNPGFSFSSDPRLHPSACILHGRAGLRFCNNSSEAGGAQAQGPARAPAPSSKNVPNHHIHLLGLLGSSVCSQRVDPVYGPQRQPGEAPPVLPGNGLRNDHFPPSALRFHQAETEASSQNARQKKGGVAAASGPSSQRGHHHS</sequence>
<evidence type="ECO:0000256" key="3">
    <source>
        <dbReference type="ARBA" id="ARBA00022692"/>
    </source>
</evidence>
<feature type="region of interest" description="Disordered" evidence="7">
    <location>
        <begin position="462"/>
        <end position="529"/>
    </location>
</feature>
<dbReference type="Pfam" id="PF00001">
    <property type="entry name" value="7tm_1"/>
    <property type="match status" value="1"/>
</dbReference>
<feature type="compositionally biased region" description="Low complexity" evidence="7">
    <location>
        <begin position="329"/>
        <end position="346"/>
    </location>
</feature>
<evidence type="ECO:0000256" key="2">
    <source>
        <dbReference type="ARBA" id="ARBA00022475"/>
    </source>
</evidence>
<evidence type="ECO:0000256" key="1">
    <source>
        <dbReference type="ARBA" id="ARBA00004651"/>
    </source>
</evidence>
<keyword evidence="6 10" id="KW-0675">Receptor</keyword>
<evidence type="ECO:0000313" key="11">
    <source>
        <dbReference type="Proteomes" id="UP000646548"/>
    </source>
</evidence>
<dbReference type="GO" id="GO:0042277">
    <property type="term" value="F:peptide binding"/>
    <property type="evidence" value="ECO:0007669"/>
    <property type="project" value="TreeGrafter"/>
</dbReference>
<dbReference type="AlphaFoldDB" id="A0A834FFH6"/>
<keyword evidence="3 8" id="KW-0812">Transmembrane</keyword>
<dbReference type="PANTHER" id="PTHR24241:SF127">
    <property type="entry name" value="G-PROTEIN COUPLED RECEPTOR 22-RELATED"/>
    <property type="match status" value="1"/>
</dbReference>
<organism evidence="10 11">
    <name type="scientific">Oryzias melastigma</name>
    <name type="common">Marine medaka</name>
    <dbReference type="NCBI Taxonomy" id="30732"/>
    <lineage>
        <taxon>Eukaryota</taxon>
        <taxon>Metazoa</taxon>
        <taxon>Chordata</taxon>
        <taxon>Craniata</taxon>
        <taxon>Vertebrata</taxon>
        <taxon>Euteleostomi</taxon>
        <taxon>Actinopterygii</taxon>
        <taxon>Neopterygii</taxon>
        <taxon>Teleostei</taxon>
        <taxon>Neoteleostei</taxon>
        <taxon>Acanthomorphata</taxon>
        <taxon>Ovalentaria</taxon>
        <taxon>Atherinomorphae</taxon>
        <taxon>Beloniformes</taxon>
        <taxon>Adrianichthyidae</taxon>
        <taxon>Oryziinae</taxon>
        <taxon>Oryzias</taxon>
    </lineage>
</organism>
<feature type="transmembrane region" description="Helical" evidence="8">
    <location>
        <begin position="116"/>
        <end position="141"/>
    </location>
</feature>
<feature type="compositionally biased region" description="Pro residues" evidence="7">
    <location>
        <begin position="222"/>
        <end position="231"/>
    </location>
</feature>
<dbReference type="InterPro" id="IPR017452">
    <property type="entry name" value="GPCR_Rhodpsn_7TM"/>
</dbReference>
<evidence type="ECO:0000256" key="7">
    <source>
        <dbReference type="SAM" id="MobiDB-lite"/>
    </source>
</evidence>
<feature type="transmembrane region" description="Helical" evidence="8">
    <location>
        <begin position="43"/>
        <end position="69"/>
    </location>
</feature>
<gene>
    <name evidence="10" type="ORF">FQA47_023782</name>
</gene>
<proteinExistence type="predicted"/>